<dbReference type="Proteomes" id="UP000038040">
    <property type="component" value="Unplaced"/>
</dbReference>
<reference evidence="5" key="1">
    <citation type="submission" date="2017-02" db="UniProtKB">
        <authorList>
            <consortium name="WormBaseParasite"/>
        </authorList>
    </citation>
    <scope>IDENTIFICATION</scope>
</reference>
<gene>
    <name evidence="2" type="ORF">DME_LOCUS4145</name>
</gene>
<dbReference type="EMBL" id="UYYG01000328">
    <property type="protein sequence ID" value="VDN54172.1"/>
    <property type="molecule type" value="Genomic_DNA"/>
</dbReference>
<feature type="chain" id="PRO_5033230268" evidence="1">
    <location>
        <begin position="18"/>
        <end position="80"/>
    </location>
</feature>
<organism evidence="3 5">
    <name type="scientific">Dracunculus medinensis</name>
    <name type="common">Guinea worm</name>
    <dbReference type="NCBI Taxonomy" id="318479"/>
    <lineage>
        <taxon>Eukaryota</taxon>
        <taxon>Metazoa</taxon>
        <taxon>Ecdysozoa</taxon>
        <taxon>Nematoda</taxon>
        <taxon>Chromadorea</taxon>
        <taxon>Rhabditida</taxon>
        <taxon>Spirurina</taxon>
        <taxon>Dracunculoidea</taxon>
        <taxon>Dracunculidae</taxon>
        <taxon>Dracunculus</taxon>
    </lineage>
</organism>
<dbReference type="AlphaFoldDB" id="A0A0N4URR0"/>
<proteinExistence type="predicted"/>
<evidence type="ECO:0000313" key="3">
    <source>
        <dbReference type="Proteomes" id="UP000038040"/>
    </source>
</evidence>
<keyword evidence="1" id="KW-0732">Signal</keyword>
<dbReference type="WBParaSite" id="DME_0001074201-mRNA-1">
    <property type="protein sequence ID" value="DME_0001074201-mRNA-1"/>
    <property type="gene ID" value="DME_0001074201"/>
</dbReference>
<accession>A0A0N4URR0</accession>
<evidence type="ECO:0000313" key="4">
    <source>
        <dbReference type="Proteomes" id="UP000274756"/>
    </source>
</evidence>
<dbReference type="Proteomes" id="UP000274756">
    <property type="component" value="Unassembled WGS sequence"/>
</dbReference>
<evidence type="ECO:0000313" key="2">
    <source>
        <dbReference type="EMBL" id="VDN54172.1"/>
    </source>
</evidence>
<keyword evidence="4" id="KW-1185">Reference proteome</keyword>
<name>A0A0N4URR0_DRAME</name>
<feature type="signal peptide" evidence="1">
    <location>
        <begin position="1"/>
        <end position="17"/>
    </location>
</feature>
<protein>
    <submittedName>
        <fullName evidence="2 5">Uncharacterized protein</fullName>
    </submittedName>
</protein>
<reference evidence="2 4" key="2">
    <citation type="submission" date="2018-11" db="EMBL/GenBank/DDBJ databases">
        <authorList>
            <consortium name="Pathogen Informatics"/>
        </authorList>
    </citation>
    <scope>NUCLEOTIDE SEQUENCE [LARGE SCALE GENOMIC DNA]</scope>
</reference>
<evidence type="ECO:0000313" key="5">
    <source>
        <dbReference type="WBParaSite" id="DME_0001074201-mRNA-1"/>
    </source>
</evidence>
<sequence length="80" mass="8939">MYFIYLPILFFISIVTAANNPINVCNKAVQVPAQAPPPQMQTIQRPTVDPNLCLDLDPQACSEIFKLDMPEQAIPEQLNP</sequence>
<evidence type="ECO:0000256" key="1">
    <source>
        <dbReference type="SAM" id="SignalP"/>
    </source>
</evidence>